<proteinExistence type="predicted"/>
<dbReference type="EMBL" id="UINC01174533">
    <property type="protein sequence ID" value="SVD80710.1"/>
    <property type="molecule type" value="Genomic_DNA"/>
</dbReference>
<protein>
    <submittedName>
        <fullName evidence="1">Uncharacterized protein</fullName>
    </submittedName>
</protein>
<feature type="non-terminal residue" evidence="1">
    <location>
        <position position="1"/>
    </location>
</feature>
<organism evidence="1">
    <name type="scientific">marine metagenome</name>
    <dbReference type="NCBI Taxonomy" id="408172"/>
    <lineage>
        <taxon>unclassified sequences</taxon>
        <taxon>metagenomes</taxon>
        <taxon>ecological metagenomes</taxon>
    </lineage>
</organism>
<name>A0A382YC86_9ZZZZ</name>
<dbReference type="SUPFAM" id="SSF103084">
    <property type="entry name" value="Holliday junction resolvase RusA"/>
    <property type="match status" value="1"/>
</dbReference>
<dbReference type="Pfam" id="PF05866">
    <property type="entry name" value="RusA"/>
    <property type="match status" value="1"/>
</dbReference>
<accession>A0A382YC86</accession>
<dbReference type="GO" id="GO:0000287">
    <property type="term" value="F:magnesium ion binding"/>
    <property type="evidence" value="ECO:0007669"/>
    <property type="project" value="InterPro"/>
</dbReference>
<dbReference type="AlphaFoldDB" id="A0A382YC86"/>
<dbReference type="Gene3D" id="3.30.1330.70">
    <property type="entry name" value="Holliday junction resolvase RusA"/>
    <property type="match status" value="1"/>
</dbReference>
<dbReference type="GO" id="GO:0006310">
    <property type="term" value="P:DNA recombination"/>
    <property type="evidence" value="ECO:0007669"/>
    <property type="project" value="InterPro"/>
</dbReference>
<evidence type="ECO:0000313" key="1">
    <source>
        <dbReference type="EMBL" id="SVD80710.1"/>
    </source>
</evidence>
<dbReference type="GO" id="GO:0006281">
    <property type="term" value="P:DNA repair"/>
    <property type="evidence" value="ECO:0007669"/>
    <property type="project" value="InterPro"/>
</dbReference>
<reference evidence="1" key="1">
    <citation type="submission" date="2018-05" db="EMBL/GenBank/DDBJ databases">
        <authorList>
            <person name="Lanie J.A."/>
            <person name="Ng W.-L."/>
            <person name="Kazmierczak K.M."/>
            <person name="Andrzejewski T.M."/>
            <person name="Davidsen T.M."/>
            <person name="Wayne K.J."/>
            <person name="Tettelin H."/>
            <person name="Glass J.I."/>
            <person name="Rusch D."/>
            <person name="Podicherti R."/>
            <person name="Tsui H.-C.T."/>
            <person name="Winkler M.E."/>
        </authorList>
    </citation>
    <scope>NUCLEOTIDE SEQUENCE</scope>
</reference>
<sequence>ILLHPPKAYTYDIDNYFKQIADCLKKGRWYTDDSQIYELKGIKRNKDPNKEGFVNVLIETI</sequence>
<dbReference type="InterPro" id="IPR036614">
    <property type="entry name" value="RusA-like_sf"/>
</dbReference>
<gene>
    <name evidence="1" type="ORF">METZ01_LOCUS433564</name>
</gene>
<dbReference type="InterPro" id="IPR008822">
    <property type="entry name" value="Endonuclease_RusA-like"/>
</dbReference>